<dbReference type="OrthoDB" id="705385at2"/>
<dbReference type="STRING" id="1299341.SAMN05444005_101395"/>
<evidence type="ECO:0000313" key="2">
    <source>
        <dbReference type="Proteomes" id="UP000198648"/>
    </source>
</evidence>
<evidence type="ECO:0000313" key="1">
    <source>
        <dbReference type="EMBL" id="SEP57727.1"/>
    </source>
</evidence>
<dbReference type="AlphaFoldDB" id="A0A1H8Z0D6"/>
<dbReference type="RefSeq" id="WP_091464451.1">
    <property type="nucleotide sequence ID" value="NZ_FOEI01000001.1"/>
</dbReference>
<sequence length="207" mass="22401">MKTIKNLLSIFVIITSLSFVSCEDEPLDQSLINNINSGNNSGGGIIDGGIPNNGNFKVKINGEWFIPSNVAAIKVMPTPQNMQLLPSYTIVGALTVNGQQRFMSIQFFYNNTFNFLTGMPTTTTNIATISYSPNGNAPDDQLQLYTSVNEANPFTATGTVNLTNNDAQHKLSGTFNATIYLGDENGNVIDTKSLTEGTITDLPYTIE</sequence>
<reference evidence="1 2" key="1">
    <citation type="submission" date="2016-10" db="EMBL/GenBank/DDBJ databases">
        <authorList>
            <person name="de Groot N.N."/>
        </authorList>
    </citation>
    <scope>NUCLEOTIDE SEQUENCE [LARGE SCALE GENOMIC DNA]</scope>
    <source>
        <strain evidence="1 2">DSM 27078</strain>
    </source>
</reference>
<protein>
    <recommendedName>
        <fullName evidence="3">Lipoprotein</fullName>
    </recommendedName>
</protein>
<dbReference type="EMBL" id="FOEI01000001">
    <property type="protein sequence ID" value="SEP57727.1"/>
    <property type="molecule type" value="Genomic_DNA"/>
</dbReference>
<organism evidence="1 2">
    <name type="scientific">Flavobacterium urocaniciphilum</name>
    <dbReference type="NCBI Taxonomy" id="1299341"/>
    <lineage>
        <taxon>Bacteria</taxon>
        <taxon>Pseudomonadati</taxon>
        <taxon>Bacteroidota</taxon>
        <taxon>Flavobacteriia</taxon>
        <taxon>Flavobacteriales</taxon>
        <taxon>Flavobacteriaceae</taxon>
        <taxon>Flavobacterium</taxon>
    </lineage>
</organism>
<name>A0A1H8Z0D6_9FLAO</name>
<evidence type="ECO:0008006" key="3">
    <source>
        <dbReference type="Google" id="ProtNLM"/>
    </source>
</evidence>
<dbReference type="Proteomes" id="UP000198648">
    <property type="component" value="Unassembled WGS sequence"/>
</dbReference>
<dbReference type="PROSITE" id="PS51257">
    <property type="entry name" value="PROKAR_LIPOPROTEIN"/>
    <property type="match status" value="1"/>
</dbReference>
<proteinExistence type="predicted"/>
<keyword evidence="2" id="KW-1185">Reference proteome</keyword>
<accession>A0A1H8Z0D6</accession>
<gene>
    <name evidence="1" type="ORF">SAMN05444005_101395</name>
</gene>